<sequence>ENRHRLQSFLKAHFTRSSTVPTNPSVLNTQHSGPKNGSFHGNGDDDKKNNLWTPTKRTNGTRWNVRDRIVEGEVSGESRQHLNSEWTNPHKQSEFHTQLEAPDVDVTFEPGWLHRYPATSRPHNGTDSVVISEDSLSTVAFNRMALTNAPRTSMETDQSATSPAFSGYSPDTLLARPLNSDESSNVSSPNWAYPVNSPNALHA</sequence>
<feature type="compositionally biased region" description="Polar residues" evidence="1">
    <location>
        <begin position="149"/>
        <end position="164"/>
    </location>
</feature>
<keyword evidence="3" id="KW-1185">Reference proteome</keyword>
<dbReference type="Proteomes" id="UP000822476">
    <property type="component" value="Unassembled WGS sequence"/>
</dbReference>
<evidence type="ECO:0000313" key="2">
    <source>
        <dbReference type="EMBL" id="KAF7260585.1"/>
    </source>
</evidence>
<feature type="compositionally biased region" description="Polar residues" evidence="1">
    <location>
        <begin position="15"/>
        <end position="35"/>
    </location>
</feature>
<feature type="non-terminal residue" evidence="2">
    <location>
        <position position="1"/>
    </location>
</feature>
<reference evidence="2" key="1">
    <citation type="submission" date="2019-07" db="EMBL/GenBank/DDBJ databases">
        <title>Annotation for the trematode Paragonimus miyazaki's.</title>
        <authorList>
            <person name="Choi Y.-J."/>
        </authorList>
    </citation>
    <scope>NUCLEOTIDE SEQUENCE</scope>
    <source>
        <strain evidence="2">Japan</strain>
    </source>
</reference>
<name>A0A8S9YZK0_9TREM</name>
<feature type="region of interest" description="Disordered" evidence="1">
    <location>
        <begin position="13"/>
        <end position="59"/>
    </location>
</feature>
<accession>A0A8S9YZK0</accession>
<dbReference type="AlphaFoldDB" id="A0A8S9YZK0"/>
<organism evidence="2 3">
    <name type="scientific">Paragonimus skrjabini miyazakii</name>
    <dbReference type="NCBI Taxonomy" id="59628"/>
    <lineage>
        <taxon>Eukaryota</taxon>
        <taxon>Metazoa</taxon>
        <taxon>Spiralia</taxon>
        <taxon>Lophotrochozoa</taxon>
        <taxon>Platyhelminthes</taxon>
        <taxon>Trematoda</taxon>
        <taxon>Digenea</taxon>
        <taxon>Plagiorchiida</taxon>
        <taxon>Troglotremata</taxon>
        <taxon>Troglotrematidae</taxon>
        <taxon>Paragonimus</taxon>
    </lineage>
</organism>
<protein>
    <submittedName>
        <fullName evidence="2">Uncharacterized protein</fullName>
    </submittedName>
</protein>
<dbReference type="EMBL" id="JTDE01000685">
    <property type="protein sequence ID" value="KAF7260585.1"/>
    <property type="molecule type" value="Genomic_DNA"/>
</dbReference>
<feature type="compositionally biased region" description="Polar residues" evidence="1">
    <location>
        <begin position="180"/>
        <end position="203"/>
    </location>
</feature>
<dbReference type="OrthoDB" id="6247668at2759"/>
<comment type="caution">
    <text evidence="2">The sequence shown here is derived from an EMBL/GenBank/DDBJ whole genome shotgun (WGS) entry which is preliminary data.</text>
</comment>
<evidence type="ECO:0000313" key="3">
    <source>
        <dbReference type="Proteomes" id="UP000822476"/>
    </source>
</evidence>
<gene>
    <name evidence="2" type="ORF">EG68_01879</name>
</gene>
<feature type="compositionally biased region" description="Polar residues" evidence="1">
    <location>
        <begin position="50"/>
        <end position="59"/>
    </location>
</feature>
<evidence type="ECO:0000256" key="1">
    <source>
        <dbReference type="SAM" id="MobiDB-lite"/>
    </source>
</evidence>
<proteinExistence type="predicted"/>
<feature type="region of interest" description="Disordered" evidence="1">
    <location>
        <begin position="149"/>
        <end position="203"/>
    </location>
</feature>